<comment type="caution">
    <text evidence="16">The sequence shown here is derived from an EMBL/GenBank/DDBJ whole genome shotgun (WGS) entry which is preliminary data.</text>
</comment>
<evidence type="ECO:0000256" key="6">
    <source>
        <dbReference type="ARBA" id="ARBA00011447"/>
    </source>
</evidence>
<dbReference type="EMBL" id="QMAP01000007">
    <property type="protein sequence ID" value="RXI48093.1"/>
    <property type="molecule type" value="Genomic_DNA"/>
</dbReference>
<dbReference type="GO" id="GO:0004794">
    <property type="term" value="F:threonine deaminase activity"/>
    <property type="evidence" value="ECO:0007669"/>
    <property type="project" value="UniProtKB-EC"/>
</dbReference>
<dbReference type="InterPro" id="IPR045865">
    <property type="entry name" value="ACT-like_dom_sf"/>
</dbReference>
<dbReference type="InterPro" id="IPR001926">
    <property type="entry name" value="TrpB-like_PALP"/>
</dbReference>
<dbReference type="Pfam" id="PF00291">
    <property type="entry name" value="PALP"/>
    <property type="match status" value="1"/>
</dbReference>
<dbReference type="FunFam" id="3.40.50.1100:FF:000007">
    <property type="entry name" value="L-threonine dehydratase catabolic TdcB"/>
    <property type="match status" value="1"/>
</dbReference>
<evidence type="ECO:0000256" key="11">
    <source>
        <dbReference type="ARBA" id="ARBA00022898"/>
    </source>
</evidence>
<evidence type="ECO:0000256" key="4">
    <source>
        <dbReference type="ARBA" id="ARBA00004958"/>
    </source>
</evidence>
<evidence type="ECO:0000256" key="3">
    <source>
        <dbReference type="ARBA" id="ARBA00004810"/>
    </source>
</evidence>
<protein>
    <recommendedName>
        <fullName evidence="8">L-threonine dehydratase catabolic TdcB</fullName>
        <ecNumber evidence="7">4.3.1.19</ecNumber>
    </recommendedName>
    <alternativeName>
        <fullName evidence="14">Threonine deaminase</fullName>
    </alternativeName>
</protein>
<comment type="subunit">
    <text evidence="6">In the native structure, TdcB is in a dimeric form, whereas in the TdcB-AMP complex, it exists in a tetrameric form (dimer of dimers).</text>
</comment>
<dbReference type="PANTHER" id="PTHR48078">
    <property type="entry name" value="THREONINE DEHYDRATASE, MITOCHONDRIAL-RELATED"/>
    <property type="match status" value="1"/>
</dbReference>
<evidence type="ECO:0000256" key="7">
    <source>
        <dbReference type="ARBA" id="ARBA00012096"/>
    </source>
</evidence>
<dbReference type="GO" id="GO:0030170">
    <property type="term" value="F:pyridoxal phosphate binding"/>
    <property type="evidence" value="ECO:0007669"/>
    <property type="project" value="InterPro"/>
</dbReference>
<dbReference type="PROSITE" id="PS00165">
    <property type="entry name" value="DEHYDRATASE_SER_THR"/>
    <property type="match status" value="1"/>
</dbReference>
<dbReference type="CDD" id="cd04886">
    <property type="entry name" value="ACT_ThrD-II-like"/>
    <property type="match status" value="1"/>
</dbReference>
<dbReference type="GO" id="GO:0006565">
    <property type="term" value="P:L-serine catabolic process"/>
    <property type="evidence" value="ECO:0007669"/>
    <property type="project" value="TreeGrafter"/>
</dbReference>
<comment type="pathway">
    <text evidence="4">Amino-acid degradation; L-threonine degradation via propanoate pathway; propanoate from L-threonine: step 1/4.</text>
</comment>
<proteinExistence type="inferred from homology"/>
<organism evidence="16 17">
    <name type="scientific">Clostridium tetani</name>
    <dbReference type="NCBI Taxonomy" id="1513"/>
    <lineage>
        <taxon>Bacteria</taxon>
        <taxon>Bacillati</taxon>
        <taxon>Bacillota</taxon>
        <taxon>Clostridia</taxon>
        <taxon>Eubacteriales</taxon>
        <taxon>Clostridiaceae</taxon>
        <taxon>Clostridium</taxon>
    </lineage>
</organism>
<dbReference type="Proteomes" id="UP000290921">
    <property type="component" value="Unassembled WGS sequence"/>
</dbReference>
<keyword evidence="10" id="KW-0100">Branched-chain amino acid biosynthesis</keyword>
<evidence type="ECO:0000256" key="12">
    <source>
        <dbReference type="ARBA" id="ARBA00023239"/>
    </source>
</evidence>
<dbReference type="InterPro" id="IPR005789">
    <property type="entry name" value="Thr_deHydtase_catblc"/>
</dbReference>
<keyword evidence="9" id="KW-0021">Allosteric enzyme</keyword>
<dbReference type="GO" id="GO:0070689">
    <property type="term" value="P:L-threonine catabolic process to propionate"/>
    <property type="evidence" value="ECO:0007669"/>
    <property type="project" value="UniProtKB-UniPathway"/>
</dbReference>
<dbReference type="GO" id="GO:0003941">
    <property type="term" value="F:L-serine ammonia-lyase activity"/>
    <property type="evidence" value="ECO:0007669"/>
    <property type="project" value="TreeGrafter"/>
</dbReference>
<dbReference type="InterPro" id="IPR050147">
    <property type="entry name" value="Ser/Thr_Dehydratase"/>
</dbReference>
<dbReference type="UniPathway" id="UPA00047">
    <property type="reaction ID" value="UER00054"/>
</dbReference>
<name>A0A4Q0VC89_CLOTA</name>
<dbReference type="UniPathway" id="UPA00052">
    <property type="reaction ID" value="UER00507"/>
</dbReference>
<feature type="domain" description="ACT" evidence="15">
    <location>
        <begin position="330"/>
        <end position="405"/>
    </location>
</feature>
<dbReference type="PANTHER" id="PTHR48078:SF6">
    <property type="entry name" value="L-THREONINE DEHYDRATASE CATABOLIC TDCB"/>
    <property type="match status" value="1"/>
</dbReference>
<evidence type="ECO:0000256" key="9">
    <source>
        <dbReference type="ARBA" id="ARBA00022533"/>
    </source>
</evidence>
<evidence type="ECO:0000256" key="2">
    <source>
        <dbReference type="ARBA" id="ARBA00001933"/>
    </source>
</evidence>
<evidence type="ECO:0000256" key="10">
    <source>
        <dbReference type="ARBA" id="ARBA00022624"/>
    </source>
</evidence>
<dbReference type="CDD" id="cd01562">
    <property type="entry name" value="Thr-dehyd"/>
    <property type="match status" value="1"/>
</dbReference>
<keyword evidence="10" id="KW-0028">Amino-acid biosynthesis</keyword>
<keyword evidence="11" id="KW-0663">Pyridoxal phosphate</keyword>
<evidence type="ECO:0000256" key="14">
    <source>
        <dbReference type="ARBA" id="ARBA00031427"/>
    </source>
</evidence>
<dbReference type="InterPro" id="IPR044561">
    <property type="entry name" value="ACT_ThrD-II-like"/>
</dbReference>
<comment type="catalytic activity">
    <reaction evidence="1">
        <text>L-threonine = 2-oxobutanoate + NH4(+)</text>
        <dbReference type="Rhea" id="RHEA:22108"/>
        <dbReference type="ChEBI" id="CHEBI:16763"/>
        <dbReference type="ChEBI" id="CHEBI:28938"/>
        <dbReference type="ChEBI" id="CHEBI:57926"/>
        <dbReference type="EC" id="4.3.1.19"/>
    </reaction>
</comment>
<dbReference type="NCBIfam" id="TIGR01127">
    <property type="entry name" value="ilvA_1Cterm"/>
    <property type="match status" value="1"/>
</dbReference>
<dbReference type="AlphaFoldDB" id="A0A4Q0VC89"/>
<evidence type="ECO:0000256" key="5">
    <source>
        <dbReference type="ARBA" id="ARBA00010869"/>
    </source>
</evidence>
<evidence type="ECO:0000256" key="13">
    <source>
        <dbReference type="ARBA" id="ARBA00025527"/>
    </source>
</evidence>
<comment type="function">
    <text evidence="13">Catalyzes the anaerobic formation of alpha-ketobutyrate and ammonia from threonine in a two-step reaction. The first step involved a dehydration of threonine and a production of enamine intermediates (aminocrotonate), which tautomerizes to its imine form (iminobutyrate). Both intermediates are unstable and short-lived. The second step is the nonenzymatic hydrolysis of the enamine/imine intermediates to form 2-ketobutyrate and free ammonia. In the low water environment of the cell, the second step is accelerated by RidA.</text>
</comment>
<dbReference type="InterPro" id="IPR002912">
    <property type="entry name" value="ACT_dom"/>
</dbReference>
<dbReference type="Gene3D" id="3.40.50.1100">
    <property type="match status" value="2"/>
</dbReference>
<evidence type="ECO:0000259" key="15">
    <source>
        <dbReference type="PROSITE" id="PS51671"/>
    </source>
</evidence>
<comment type="cofactor">
    <cofactor evidence="2">
        <name>pyridoxal 5'-phosphate</name>
        <dbReference type="ChEBI" id="CHEBI:597326"/>
    </cofactor>
</comment>
<dbReference type="GO" id="GO:0009097">
    <property type="term" value="P:isoleucine biosynthetic process"/>
    <property type="evidence" value="ECO:0007669"/>
    <property type="project" value="UniProtKB-UniPathway"/>
</dbReference>
<evidence type="ECO:0000313" key="16">
    <source>
        <dbReference type="EMBL" id="RXI48093.1"/>
    </source>
</evidence>
<dbReference type="PROSITE" id="PS51671">
    <property type="entry name" value="ACT"/>
    <property type="match status" value="1"/>
</dbReference>
<dbReference type="EC" id="4.3.1.19" evidence="7"/>
<gene>
    <name evidence="16" type="ORF">DP130_08350</name>
</gene>
<evidence type="ECO:0000256" key="8">
    <source>
        <dbReference type="ARBA" id="ARBA00022248"/>
    </source>
</evidence>
<dbReference type="InterPro" id="IPR000634">
    <property type="entry name" value="Ser/Thr_deHydtase_PyrdxlP-BS"/>
</dbReference>
<comment type="pathway">
    <text evidence="3">Amino-acid biosynthesis; L-isoleucine biosynthesis; 2-oxobutanoate from L-threonine: step 1/1.</text>
</comment>
<comment type="similarity">
    <text evidence="5">Belongs to the serine/threonine dehydratase family.</text>
</comment>
<dbReference type="SUPFAM" id="SSF53686">
    <property type="entry name" value="Tryptophan synthase beta subunit-like PLP-dependent enzymes"/>
    <property type="match status" value="1"/>
</dbReference>
<evidence type="ECO:0000256" key="1">
    <source>
        <dbReference type="ARBA" id="ARBA00001274"/>
    </source>
</evidence>
<sequence>MTMGLKLGDVKQAQNNIKKVVRRTPLVYSSTFTKLTGYNIYIKCENKQKTGAFKLRGAYNKIVSLNEEEKKKGVIASSAGNHAQGVAYAASAFGINSTIVMPVTAPLAKVNATKGYGAKVIQCGEVYDECYIKALQTQKENGYTFIHPFDDEQVIAGQGTIGLEILEDIEDVDAIVVPVGGGGLISGIALAAKSIKPSVKIIGVQPSIIASSKVSLEKGKVTTLPGVKSLADGISVSTPGEITFKYMNEYVDDIVTVSEDEIAYSVFCLLERGKLLAEGAGAAAMAAILSDKININGKNIVSLISGGNIDIATVSKIIDRELIRLRRRLRFIVEIKDRIGQLSSIITEIVSTGANVVKLRQDTNWNKKGLDYVNVMFEIEVQTVEQSQELIDALTKKGYKLEIIS</sequence>
<dbReference type="SUPFAM" id="SSF55021">
    <property type="entry name" value="ACT-like"/>
    <property type="match status" value="1"/>
</dbReference>
<accession>A0A4Q0VC89</accession>
<reference evidence="16 17" key="1">
    <citation type="submission" date="2018-06" db="EMBL/GenBank/DDBJ databases">
        <title>Genome conservation of Clostridium tetani.</title>
        <authorList>
            <person name="Bruggemann H."/>
            <person name="Popoff M.R."/>
        </authorList>
    </citation>
    <scope>NUCLEOTIDE SEQUENCE [LARGE SCALE GENOMIC DNA]</scope>
    <source>
        <strain evidence="16 17">2017.061</strain>
    </source>
</reference>
<keyword evidence="10" id="KW-0412">Isoleucine biosynthesis</keyword>
<keyword evidence="12 16" id="KW-0456">Lyase</keyword>
<dbReference type="InterPro" id="IPR036052">
    <property type="entry name" value="TrpB-like_PALP_sf"/>
</dbReference>
<evidence type="ECO:0000313" key="17">
    <source>
        <dbReference type="Proteomes" id="UP000290921"/>
    </source>
</evidence>